<dbReference type="Proteomes" id="UP000292424">
    <property type="component" value="Chromosome"/>
</dbReference>
<keyword evidence="1" id="KW-1133">Transmembrane helix</keyword>
<protein>
    <submittedName>
        <fullName evidence="2">Uncharacterized protein</fullName>
    </submittedName>
</protein>
<feature type="transmembrane region" description="Helical" evidence="1">
    <location>
        <begin position="206"/>
        <end position="226"/>
    </location>
</feature>
<reference evidence="2 3" key="1">
    <citation type="submission" date="2019-09" db="EMBL/GenBank/DDBJ databases">
        <title>Complete genome sequence of Arachidicoccus sp. B3-10 isolated from apple orchard soil.</title>
        <authorList>
            <person name="Kim H.S."/>
            <person name="Han K.-I."/>
            <person name="Suh M.K."/>
            <person name="Lee K.C."/>
            <person name="Eom M.K."/>
            <person name="Kim J.-S."/>
            <person name="Kang S.W."/>
            <person name="Sin Y."/>
            <person name="Lee J.-S."/>
        </authorList>
    </citation>
    <scope>NUCLEOTIDE SEQUENCE [LARGE SCALE GENOMIC DNA]</scope>
    <source>
        <strain evidence="2 3">B3-10</strain>
    </source>
</reference>
<feature type="transmembrane region" description="Helical" evidence="1">
    <location>
        <begin position="104"/>
        <end position="124"/>
    </location>
</feature>
<gene>
    <name evidence="2" type="ORF">E0W69_000675</name>
</gene>
<organism evidence="2 3">
    <name type="scientific">Rhizosphaericola mali</name>
    <dbReference type="NCBI Taxonomy" id="2545455"/>
    <lineage>
        <taxon>Bacteria</taxon>
        <taxon>Pseudomonadati</taxon>
        <taxon>Bacteroidota</taxon>
        <taxon>Chitinophagia</taxon>
        <taxon>Chitinophagales</taxon>
        <taxon>Chitinophagaceae</taxon>
        <taxon>Rhizosphaericola</taxon>
    </lineage>
</organism>
<feature type="transmembrane region" description="Helical" evidence="1">
    <location>
        <begin position="175"/>
        <end position="194"/>
    </location>
</feature>
<proteinExistence type="predicted"/>
<evidence type="ECO:0000313" key="3">
    <source>
        <dbReference type="Proteomes" id="UP000292424"/>
    </source>
</evidence>
<sequence>MKQPWINNKKNDLAFVLMPPIIILLLIVFFQSRIQLIEHRYSFYTWLFLIVFVDVAHVYATLFKTYFKPSVFKRNRKLYIWTPVICLFLSCFLFGISSHFFWSILAYVAVYHFVRQQYGFMRLYSKQENLVKRNRVINNLAIYTSTSYPMIYWFMSGTKNFNWFVDNEFLHWENPVVLHCFSYLYVVIFLAYVINEFVNYRKSHFFNLPKNLLLLGTALSWYFGIVYFNDDLIFTALNVISHGIPYMALIYFKELENNESASVPFFRKMKWWNILMFYVLFLLVIAFLEEFLWDVFVWKENFSNISTSRKWIHYQFLFVPLLSVPQFTHYILDGFIWKRSKK</sequence>
<dbReference type="KEGG" id="arac:E0W69_000675"/>
<accession>A0A5P2FVR5</accession>
<feature type="transmembrane region" description="Helical" evidence="1">
    <location>
        <begin position="78"/>
        <end position="98"/>
    </location>
</feature>
<keyword evidence="1" id="KW-0812">Transmembrane</keyword>
<feature type="transmembrane region" description="Helical" evidence="1">
    <location>
        <begin position="12"/>
        <end position="31"/>
    </location>
</feature>
<dbReference type="RefSeq" id="WP_131328113.1">
    <property type="nucleotide sequence ID" value="NZ_CP044016.1"/>
</dbReference>
<feature type="transmembrane region" description="Helical" evidence="1">
    <location>
        <begin position="232"/>
        <end position="252"/>
    </location>
</feature>
<feature type="transmembrane region" description="Helical" evidence="1">
    <location>
        <begin position="312"/>
        <end position="332"/>
    </location>
</feature>
<keyword evidence="3" id="KW-1185">Reference proteome</keyword>
<dbReference type="AlphaFoldDB" id="A0A5P2FVR5"/>
<keyword evidence="1" id="KW-0472">Membrane</keyword>
<feature type="transmembrane region" description="Helical" evidence="1">
    <location>
        <begin position="272"/>
        <end position="292"/>
    </location>
</feature>
<dbReference type="EMBL" id="CP044016">
    <property type="protein sequence ID" value="QES87235.1"/>
    <property type="molecule type" value="Genomic_DNA"/>
</dbReference>
<evidence type="ECO:0000256" key="1">
    <source>
        <dbReference type="SAM" id="Phobius"/>
    </source>
</evidence>
<dbReference type="OrthoDB" id="235490at2"/>
<evidence type="ECO:0000313" key="2">
    <source>
        <dbReference type="EMBL" id="QES87235.1"/>
    </source>
</evidence>
<feature type="transmembrane region" description="Helical" evidence="1">
    <location>
        <begin position="136"/>
        <end position="155"/>
    </location>
</feature>
<feature type="transmembrane region" description="Helical" evidence="1">
    <location>
        <begin position="43"/>
        <end position="66"/>
    </location>
</feature>
<name>A0A5P2FVR5_9BACT</name>